<dbReference type="SUPFAM" id="SSF47095">
    <property type="entry name" value="HMG-box"/>
    <property type="match status" value="1"/>
</dbReference>
<keyword evidence="2" id="KW-0539">Nucleus</keyword>
<evidence type="ECO:0000259" key="4">
    <source>
        <dbReference type="PROSITE" id="PS50118"/>
    </source>
</evidence>
<evidence type="ECO:0000256" key="1">
    <source>
        <dbReference type="ARBA" id="ARBA00023125"/>
    </source>
</evidence>
<dbReference type="InterPro" id="IPR036910">
    <property type="entry name" value="HMG_box_dom_sf"/>
</dbReference>
<proteinExistence type="predicted"/>
<dbReference type="Proteomes" id="UP000094527">
    <property type="component" value="Unassembled WGS sequence"/>
</dbReference>
<feature type="compositionally biased region" description="Low complexity" evidence="3">
    <location>
        <begin position="79"/>
        <end position="89"/>
    </location>
</feature>
<dbReference type="OrthoDB" id="1919336at2759"/>
<dbReference type="GO" id="GO:0030154">
    <property type="term" value="P:cell differentiation"/>
    <property type="evidence" value="ECO:0007669"/>
    <property type="project" value="TreeGrafter"/>
</dbReference>
<sequence length="418" mass="46342">MSKKWRSLTPNDRRPFVEEAERLRVLHMQTHPNYKYRPRRRKQAKRPGRRVNEVMMPSQGHPGGYNANGGSPFGGFHTPDASPNASPDPDINKDFRRNTVTGSGGAILQHGIVDSSMDHQPQSHGNQSSNASSNGSTKSQLGDQVNLPTPEMSPLENQNGSDREGQVGSSSSSLSMEDQQQLLNRLNGVGGPNNGGIKGNPVMQLISKFDNKRLSPYTPRSSPFAQFHAAAAAAAAAAGSHHASGLHQNQSISSYGAGANGGSNQMSQSDFASQQQQHHQHHQQQQQQQQFARQVDFYEGVSPSHHQHQMAAAYYGDQYGWIGENHHVQQDQDFSPQHRVTYDNGLDPLQNGMYHQTHHHPHYDYSSSSVQNDGYPAMDANHNSFYACNIKSEHHDDHLGSISSQYENQFQGRWKRSN</sequence>
<evidence type="ECO:0000313" key="5">
    <source>
        <dbReference type="EMBL" id="ODN01929.1"/>
    </source>
</evidence>
<name>A0A1D2N9J6_ORCCI</name>
<dbReference type="STRING" id="48709.A0A1D2N9J6"/>
<feature type="DNA-binding region" description="HMG box" evidence="2">
    <location>
        <begin position="1"/>
        <end position="35"/>
    </location>
</feature>
<dbReference type="InterPro" id="IPR009071">
    <property type="entry name" value="HMG_box_dom"/>
</dbReference>
<accession>A0A1D2N9J6</accession>
<protein>
    <submittedName>
        <fullName evidence="5">Putative transcription factor SOX-15</fullName>
    </submittedName>
</protein>
<feature type="compositionally biased region" description="Low complexity" evidence="3">
    <location>
        <begin position="122"/>
        <end position="140"/>
    </location>
</feature>
<organism evidence="5 6">
    <name type="scientific">Orchesella cincta</name>
    <name type="common">Springtail</name>
    <name type="synonym">Podura cincta</name>
    <dbReference type="NCBI Taxonomy" id="48709"/>
    <lineage>
        <taxon>Eukaryota</taxon>
        <taxon>Metazoa</taxon>
        <taxon>Ecdysozoa</taxon>
        <taxon>Arthropoda</taxon>
        <taxon>Hexapoda</taxon>
        <taxon>Collembola</taxon>
        <taxon>Entomobryomorpha</taxon>
        <taxon>Entomobryoidea</taxon>
        <taxon>Orchesellidae</taxon>
        <taxon>Orchesellinae</taxon>
        <taxon>Orchesella</taxon>
    </lineage>
</organism>
<gene>
    <name evidence="5" type="ORF">Ocin01_04750</name>
</gene>
<feature type="region of interest" description="Disordered" evidence="3">
    <location>
        <begin position="116"/>
        <end position="177"/>
    </location>
</feature>
<reference evidence="5 6" key="1">
    <citation type="journal article" date="2016" name="Genome Biol. Evol.">
        <title>Gene Family Evolution Reflects Adaptation to Soil Environmental Stressors in the Genome of the Collembolan Orchesella cincta.</title>
        <authorList>
            <person name="Faddeeva-Vakhrusheva A."/>
            <person name="Derks M.F."/>
            <person name="Anvar S.Y."/>
            <person name="Agamennone V."/>
            <person name="Suring W."/>
            <person name="Smit S."/>
            <person name="van Straalen N.M."/>
            <person name="Roelofs D."/>
        </authorList>
    </citation>
    <scope>NUCLEOTIDE SEQUENCE [LARGE SCALE GENOMIC DNA]</scope>
    <source>
        <tissue evidence="5">Mixed pool</tissue>
    </source>
</reference>
<evidence type="ECO:0000256" key="3">
    <source>
        <dbReference type="SAM" id="MobiDB-lite"/>
    </source>
</evidence>
<feature type="compositionally biased region" description="Gly residues" evidence="3">
    <location>
        <begin position="61"/>
        <end position="73"/>
    </location>
</feature>
<dbReference type="InterPro" id="IPR050140">
    <property type="entry name" value="SRY-related_HMG-box_TF-like"/>
</dbReference>
<dbReference type="Gene3D" id="1.10.30.10">
    <property type="entry name" value="High mobility group box domain"/>
    <property type="match status" value="1"/>
</dbReference>
<keyword evidence="1 2" id="KW-0238">DNA-binding</keyword>
<dbReference type="Pfam" id="PF00505">
    <property type="entry name" value="HMG_box"/>
    <property type="match status" value="1"/>
</dbReference>
<feature type="region of interest" description="Disordered" evidence="3">
    <location>
        <begin position="28"/>
        <end position="102"/>
    </location>
</feature>
<keyword evidence="6" id="KW-1185">Reference proteome</keyword>
<dbReference type="GO" id="GO:0005634">
    <property type="term" value="C:nucleus"/>
    <property type="evidence" value="ECO:0007669"/>
    <property type="project" value="UniProtKB-UniRule"/>
</dbReference>
<dbReference type="GO" id="GO:0000978">
    <property type="term" value="F:RNA polymerase II cis-regulatory region sequence-specific DNA binding"/>
    <property type="evidence" value="ECO:0007669"/>
    <property type="project" value="TreeGrafter"/>
</dbReference>
<dbReference type="PROSITE" id="PS50118">
    <property type="entry name" value="HMG_BOX_2"/>
    <property type="match status" value="1"/>
</dbReference>
<feature type="domain" description="HMG box" evidence="4">
    <location>
        <begin position="1"/>
        <end position="35"/>
    </location>
</feature>
<comment type="caution">
    <text evidence="5">The sequence shown here is derived from an EMBL/GenBank/DDBJ whole genome shotgun (WGS) entry which is preliminary data.</text>
</comment>
<dbReference type="AlphaFoldDB" id="A0A1D2N9J6"/>
<dbReference type="GO" id="GO:0001228">
    <property type="term" value="F:DNA-binding transcription activator activity, RNA polymerase II-specific"/>
    <property type="evidence" value="ECO:0007669"/>
    <property type="project" value="TreeGrafter"/>
</dbReference>
<dbReference type="PANTHER" id="PTHR10270">
    <property type="entry name" value="SOX TRANSCRIPTION FACTOR"/>
    <property type="match status" value="1"/>
</dbReference>
<dbReference type="OMA" id="ANHNSFY"/>
<feature type="compositionally biased region" description="Basic residues" evidence="3">
    <location>
        <begin position="34"/>
        <end position="49"/>
    </location>
</feature>
<dbReference type="EMBL" id="LJIJ01000133">
    <property type="protein sequence ID" value="ODN01929.1"/>
    <property type="molecule type" value="Genomic_DNA"/>
</dbReference>
<feature type="compositionally biased region" description="Low complexity" evidence="3">
    <location>
        <begin position="245"/>
        <end position="257"/>
    </location>
</feature>
<feature type="region of interest" description="Disordered" evidence="3">
    <location>
        <begin position="245"/>
        <end position="292"/>
    </location>
</feature>
<evidence type="ECO:0000313" key="6">
    <source>
        <dbReference type="Proteomes" id="UP000094527"/>
    </source>
</evidence>
<dbReference type="PANTHER" id="PTHR10270:SF317">
    <property type="entry name" value="TRANSCRIPTION FACTOR SOX-15-RELATED"/>
    <property type="match status" value="1"/>
</dbReference>
<evidence type="ECO:0000256" key="2">
    <source>
        <dbReference type="PROSITE-ProRule" id="PRU00267"/>
    </source>
</evidence>